<sequence length="184" mass="21604">MSGGGSPTPLLSCCIYLLVQLSSSHKPDSLSDFSTDFLWKATFWHRNQWHFTFWLYFYSTLFYSKQYLVSSDILHLCFPFLSLYNSTDYLLRSYSSAVIFIYVLRIIIGGGEPFFTSSFTAVFFMYVVHYFFTKLQIVGISSTILYFGYVMIMVLIFFIFTGTVRFFFSCFWFITKIYSTVKVD</sequence>
<keyword evidence="2" id="KW-0732">Signal</keyword>
<evidence type="ECO:0000313" key="3">
    <source>
        <dbReference type="EMBL" id="KAF6435839.1"/>
    </source>
</evidence>
<proteinExistence type="predicted"/>
<keyword evidence="4" id="KW-1185">Reference proteome</keyword>
<dbReference type="AlphaFoldDB" id="A0A7J8EL07"/>
<organism evidence="3 4">
    <name type="scientific">Rousettus aegyptiacus</name>
    <name type="common">Egyptian fruit bat</name>
    <name type="synonym">Pteropus aegyptiacus</name>
    <dbReference type="NCBI Taxonomy" id="9407"/>
    <lineage>
        <taxon>Eukaryota</taxon>
        <taxon>Metazoa</taxon>
        <taxon>Chordata</taxon>
        <taxon>Craniata</taxon>
        <taxon>Vertebrata</taxon>
        <taxon>Euteleostomi</taxon>
        <taxon>Mammalia</taxon>
        <taxon>Eutheria</taxon>
        <taxon>Laurasiatheria</taxon>
        <taxon>Chiroptera</taxon>
        <taxon>Yinpterochiroptera</taxon>
        <taxon>Pteropodoidea</taxon>
        <taxon>Pteropodidae</taxon>
        <taxon>Rousettinae</taxon>
        <taxon>Rousettus</taxon>
    </lineage>
</organism>
<reference evidence="3 4" key="1">
    <citation type="journal article" date="2020" name="Nature">
        <title>Six reference-quality genomes reveal evolution of bat adaptations.</title>
        <authorList>
            <person name="Jebb D."/>
            <person name="Huang Z."/>
            <person name="Pippel M."/>
            <person name="Hughes G.M."/>
            <person name="Lavrichenko K."/>
            <person name="Devanna P."/>
            <person name="Winkler S."/>
            <person name="Jermiin L.S."/>
            <person name="Skirmuntt E.C."/>
            <person name="Katzourakis A."/>
            <person name="Burkitt-Gray L."/>
            <person name="Ray D.A."/>
            <person name="Sullivan K.A.M."/>
            <person name="Roscito J.G."/>
            <person name="Kirilenko B.M."/>
            <person name="Davalos L.M."/>
            <person name="Corthals A.P."/>
            <person name="Power M.L."/>
            <person name="Jones G."/>
            <person name="Ransome R.D."/>
            <person name="Dechmann D.K.N."/>
            <person name="Locatelli A.G."/>
            <person name="Puechmaille S.J."/>
            <person name="Fedrigo O."/>
            <person name="Jarvis E.D."/>
            <person name="Hiller M."/>
            <person name="Vernes S.C."/>
            <person name="Myers E.W."/>
            <person name="Teeling E.C."/>
        </authorList>
    </citation>
    <scope>NUCLEOTIDE SEQUENCE [LARGE SCALE GENOMIC DNA]</scope>
    <source>
        <strain evidence="3">MRouAeg1</strain>
        <tissue evidence="3">Muscle</tissue>
    </source>
</reference>
<feature type="transmembrane region" description="Helical" evidence="1">
    <location>
        <begin position="144"/>
        <end position="174"/>
    </location>
</feature>
<dbReference type="Proteomes" id="UP000593571">
    <property type="component" value="Unassembled WGS sequence"/>
</dbReference>
<evidence type="ECO:0000313" key="4">
    <source>
        <dbReference type="Proteomes" id="UP000593571"/>
    </source>
</evidence>
<evidence type="ECO:0000256" key="2">
    <source>
        <dbReference type="SAM" id="SignalP"/>
    </source>
</evidence>
<accession>A0A7J8EL07</accession>
<keyword evidence="1" id="KW-0812">Transmembrane</keyword>
<name>A0A7J8EL07_ROUAE</name>
<dbReference type="EMBL" id="JACASE010000009">
    <property type="protein sequence ID" value="KAF6435839.1"/>
    <property type="molecule type" value="Genomic_DNA"/>
</dbReference>
<keyword evidence="1" id="KW-1133">Transmembrane helix</keyword>
<feature type="transmembrane region" description="Helical" evidence="1">
    <location>
        <begin position="114"/>
        <end position="132"/>
    </location>
</feature>
<feature type="transmembrane region" description="Helical" evidence="1">
    <location>
        <begin position="89"/>
        <end position="108"/>
    </location>
</feature>
<evidence type="ECO:0000256" key="1">
    <source>
        <dbReference type="SAM" id="Phobius"/>
    </source>
</evidence>
<keyword evidence="1" id="KW-0472">Membrane</keyword>
<feature type="transmembrane region" description="Helical" evidence="1">
    <location>
        <begin position="48"/>
        <end position="68"/>
    </location>
</feature>
<gene>
    <name evidence="3" type="ORF">HJG63_012562</name>
</gene>
<feature type="chain" id="PRO_5036497844" evidence="2">
    <location>
        <begin position="25"/>
        <end position="184"/>
    </location>
</feature>
<protein>
    <submittedName>
        <fullName evidence="3">Uncharacterized protein</fullName>
    </submittedName>
</protein>
<feature type="signal peptide" evidence="2">
    <location>
        <begin position="1"/>
        <end position="24"/>
    </location>
</feature>
<comment type="caution">
    <text evidence="3">The sequence shown here is derived from an EMBL/GenBank/DDBJ whole genome shotgun (WGS) entry which is preliminary data.</text>
</comment>